<accession>A0AA36D5H0</accession>
<organism evidence="1 2">
    <name type="scientific">Mesorhabditis spiculigera</name>
    <dbReference type="NCBI Taxonomy" id="96644"/>
    <lineage>
        <taxon>Eukaryota</taxon>
        <taxon>Metazoa</taxon>
        <taxon>Ecdysozoa</taxon>
        <taxon>Nematoda</taxon>
        <taxon>Chromadorea</taxon>
        <taxon>Rhabditida</taxon>
        <taxon>Rhabditina</taxon>
        <taxon>Rhabditomorpha</taxon>
        <taxon>Rhabditoidea</taxon>
        <taxon>Rhabditidae</taxon>
        <taxon>Mesorhabditinae</taxon>
        <taxon>Mesorhabditis</taxon>
    </lineage>
</organism>
<dbReference type="EMBL" id="CATQJA010002662">
    <property type="protein sequence ID" value="CAJ0581066.1"/>
    <property type="molecule type" value="Genomic_DNA"/>
</dbReference>
<dbReference type="Proteomes" id="UP001177023">
    <property type="component" value="Unassembled WGS sequence"/>
</dbReference>
<comment type="caution">
    <text evidence="1">The sequence shown here is derived from an EMBL/GenBank/DDBJ whole genome shotgun (WGS) entry which is preliminary data.</text>
</comment>
<keyword evidence="2" id="KW-1185">Reference proteome</keyword>
<proteinExistence type="predicted"/>
<reference evidence="1" key="1">
    <citation type="submission" date="2023-06" db="EMBL/GenBank/DDBJ databases">
        <authorList>
            <person name="Delattre M."/>
        </authorList>
    </citation>
    <scope>NUCLEOTIDE SEQUENCE</scope>
    <source>
        <strain evidence="1">AF72</strain>
    </source>
</reference>
<protein>
    <submittedName>
        <fullName evidence="1">Uncharacterized protein</fullName>
    </submittedName>
</protein>
<evidence type="ECO:0000313" key="2">
    <source>
        <dbReference type="Proteomes" id="UP001177023"/>
    </source>
</evidence>
<evidence type="ECO:0000313" key="1">
    <source>
        <dbReference type="EMBL" id="CAJ0581066.1"/>
    </source>
</evidence>
<feature type="non-terminal residue" evidence="1">
    <location>
        <position position="1"/>
    </location>
</feature>
<name>A0AA36D5H0_9BILA</name>
<gene>
    <name evidence="1" type="ORF">MSPICULIGERA_LOCUS19235</name>
</gene>
<dbReference type="AlphaFoldDB" id="A0AA36D5H0"/>
<sequence length="120" mass="13751">MSNNMQHNLPTAQFDLSRLPEVFDELARLDTKLAESYTTMTRMILSYEFRLHNLRQRLAAEGVTVEEGQFSDIFKGAAEICSHEGENELIRRLADAVISKMRGEEPIEDQKENILSAKNH</sequence>